<reference evidence="2 3" key="1">
    <citation type="submission" date="2014-08" db="EMBL/GenBank/DDBJ databases">
        <title>Complete genome of a marine bacteria Jeotgalibacillus malaysiensis.</title>
        <authorList>
            <person name="Yaakop A.S."/>
            <person name="Chan K.-G."/>
            <person name="Goh K.M."/>
        </authorList>
    </citation>
    <scope>NUCLEOTIDE SEQUENCE [LARGE SCALE GENOMIC DNA]</scope>
    <source>
        <strain evidence="2 3">D5</strain>
    </source>
</reference>
<dbReference type="Gene3D" id="1.10.530.10">
    <property type="match status" value="1"/>
</dbReference>
<protein>
    <submittedName>
        <fullName evidence="2">Uncharacterized protein</fullName>
    </submittedName>
</protein>
<organism evidence="2 3">
    <name type="scientific">Jeotgalibacillus malaysiensis</name>
    <dbReference type="NCBI Taxonomy" id="1508404"/>
    <lineage>
        <taxon>Bacteria</taxon>
        <taxon>Bacillati</taxon>
        <taxon>Bacillota</taxon>
        <taxon>Bacilli</taxon>
        <taxon>Bacillales</taxon>
        <taxon>Caryophanaceae</taxon>
        <taxon>Jeotgalibacillus</taxon>
    </lineage>
</organism>
<dbReference type="InterPro" id="IPR043426">
    <property type="entry name" value="MltB-like"/>
</dbReference>
<evidence type="ECO:0000313" key="2">
    <source>
        <dbReference type="EMBL" id="AJD91118.1"/>
    </source>
</evidence>
<dbReference type="Proteomes" id="UP000031449">
    <property type="component" value="Chromosome"/>
</dbReference>
<evidence type="ECO:0000313" key="3">
    <source>
        <dbReference type="Proteomes" id="UP000031449"/>
    </source>
</evidence>
<keyword evidence="1" id="KW-0812">Transmembrane</keyword>
<proteinExistence type="predicted"/>
<accession>A0A0B5ARF0</accession>
<evidence type="ECO:0000256" key="1">
    <source>
        <dbReference type="SAM" id="Phobius"/>
    </source>
</evidence>
<dbReference type="STRING" id="1508404.JMA_18010"/>
<dbReference type="GO" id="GO:0009253">
    <property type="term" value="P:peptidoglycan catabolic process"/>
    <property type="evidence" value="ECO:0007669"/>
    <property type="project" value="TreeGrafter"/>
</dbReference>
<feature type="transmembrane region" description="Helical" evidence="1">
    <location>
        <begin position="21"/>
        <end position="41"/>
    </location>
</feature>
<dbReference type="OrthoDB" id="9809488at2"/>
<dbReference type="SUPFAM" id="SSF53955">
    <property type="entry name" value="Lysozyme-like"/>
    <property type="match status" value="1"/>
</dbReference>
<dbReference type="AlphaFoldDB" id="A0A0B5ARF0"/>
<dbReference type="InterPro" id="IPR023346">
    <property type="entry name" value="Lysozyme-like_dom_sf"/>
</dbReference>
<dbReference type="KEGG" id="jeo:JMA_18010"/>
<dbReference type="PANTHER" id="PTHR30163">
    <property type="entry name" value="MEMBRANE-BOUND LYTIC MUREIN TRANSGLYCOSYLASE B"/>
    <property type="match status" value="1"/>
</dbReference>
<keyword evidence="1" id="KW-0472">Membrane</keyword>
<name>A0A0B5ARF0_9BACL</name>
<sequence>MKEEVDLLTKKQRKKLKKRSIFTLLLTLTSVLFFSALFVILSDDEYRGKTLDVLEQNGAPVEMEIPEEFINVYKSAEEEYGVDWQLLAAHHRVETRFSTMDTLVSPVGAEGHMQFMPCTFIGWAHPSCEGLGEGDISKDELTDPEAIEKYGGYGIDANGDGVADPYNIEDAVYSAANYLSQNGAADGDLESAIFLYNRSDQYVEDVLGFYRDYIEKHP</sequence>
<dbReference type="EMBL" id="CP009416">
    <property type="protein sequence ID" value="AJD91118.1"/>
    <property type="molecule type" value="Genomic_DNA"/>
</dbReference>
<dbReference type="BioCyc" id="JESP1508404:G14D9-11056-MONOMER"/>
<dbReference type="HOGENOM" id="CLU_104999_0_0_9"/>
<dbReference type="CDD" id="cd13399">
    <property type="entry name" value="Slt35-like"/>
    <property type="match status" value="1"/>
</dbReference>
<dbReference type="GO" id="GO:0008933">
    <property type="term" value="F:peptidoglycan lytic transglycosylase activity"/>
    <property type="evidence" value="ECO:0007669"/>
    <property type="project" value="TreeGrafter"/>
</dbReference>
<dbReference type="PANTHER" id="PTHR30163:SF8">
    <property type="entry name" value="LYTIC MUREIN TRANSGLYCOSYLASE"/>
    <property type="match status" value="1"/>
</dbReference>
<keyword evidence="1" id="KW-1133">Transmembrane helix</keyword>
<gene>
    <name evidence="2" type="ORF">JMA_18010</name>
</gene>
<keyword evidence="3" id="KW-1185">Reference proteome</keyword>